<comment type="function">
    <text evidence="2">APS kinase catalyzes the synthesis of activated sulfate.</text>
</comment>
<dbReference type="HAMAP" id="MF_00065">
    <property type="entry name" value="Adenylyl_sulf_kinase"/>
    <property type="match status" value="1"/>
</dbReference>
<dbReference type="GO" id="GO:0004781">
    <property type="term" value="F:sulfate adenylyltransferase (ATP) activity"/>
    <property type="evidence" value="ECO:0007669"/>
    <property type="project" value="UniProtKB-EC"/>
</dbReference>
<keyword evidence="6" id="KW-0548">Nucleotidyltransferase</keyword>
<dbReference type="GO" id="GO:0000103">
    <property type="term" value="P:sulfate assimilation"/>
    <property type="evidence" value="ECO:0007669"/>
    <property type="project" value="UniProtKB-UniRule"/>
</dbReference>
<dbReference type="GO" id="GO:0005525">
    <property type="term" value="F:GTP binding"/>
    <property type="evidence" value="ECO:0007669"/>
    <property type="project" value="UniProtKB-KW"/>
</dbReference>
<dbReference type="InterPro" id="IPR027417">
    <property type="entry name" value="P-loop_NTPase"/>
</dbReference>
<dbReference type="PANTHER" id="PTHR23115">
    <property type="entry name" value="TRANSLATION FACTOR"/>
    <property type="match status" value="1"/>
</dbReference>
<comment type="catalytic activity">
    <reaction evidence="1 13">
        <text>adenosine 5'-phosphosulfate + ATP = 3'-phosphoadenylyl sulfate + ADP + H(+)</text>
        <dbReference type="Rhea" id="RHEA:24152"/>
        <dbReference type="ChEBI" id="CHEBI:15378"/>
        <dbReference type="ChEBI" id="CHEBI:30616"/>
        <dbReference type="ChEBI" id="CHEBI:58243"/>
        <dbReference type="ChEBI" id="CHEBI:58339"/>
        <dbReference type="ChEBI" id="CHEBI:456216"/>
        <dbReference type="EC" id="2.7.1.25"/>
    </reaction>
</comment>
<keyword evidence="10" id="KW-0342">GTP-binding</keyword>
<evidence type="ECO:0000259" key="14">
    <source>
        <dbReference type="PROSITE" id="PS51722"/>
    </source>
</evidence>
<comment type="similarity">
    <text evidence="13">Belongs to the APS kinase family.</text>
</comment>
<evidence type="ECO:0000256" key="4">
    <source>
        <dbReference type="ARBA" id="ARBA00007237"/>
    </source>
</evidence>
<dbReference type="CDD" id="cd04095">
    <property type="entry name" value="CysN_NoDQ_III"/>
    <property type="match status" value="1"/>
</dbReference>
<dbReference type="NCBIfam" id="TIGR00455">
    <property type="entry name" value="apsK"/>
    <property type="match status" value="1"/>
</dbReference>
<keyword evidence="7 13" id="KW-0547">Nucleotide-binding</keyword>
<organism evidence="15 16">
    <name type="scientific">Pelobacter propionicus (strain DSM 2379 / NBRC 103807 / OttBd1)</name>
    <dbReference type="NCBI Taxonomy" id="338966"/>
    <lineage>
        <taxon>Bacteria</taxon>
        <taxon>Pseudomonadati</taxon>
        <taxon>Thermodesulfobacteriota</taxon>
        <taxon>Desulfuromonadia</taxon>
        <taxon>Desulfuromonadales</taxon>
        <taxon>Desulfuromonadaceae</taxon>
        <taxon>Pelobacter</taxon>
    </lineage>
</organism>
<dbReference type="Pfam" id="PF00009">
    <property type="entry name" value="GTP_EFTU"/>
    <property type="match status" value="1"/>
</dbReference>
<feature type="binding site" evidence="13">
    <location>
        <begin position="474"/>
        <end position="481"/>
    </location>
    <ligand>
        <name>ATP</name>
        <dbReference type="ChEBI" id="CHEBI:30616"/>
    </ligand>
</feature>
<keyword evidence="9 13" id="KW-0067">ATP-binding</keyword>
<comment type="similarity">
    <text evidence="4">In the N-terminal section; belongs to the TRAFAC class translation factor GTPase superfamily. Classic translation factor GTPase family. CysN/NodQ subfamily.</text>
</comment>
<feature type="active site" description="Phosphoserine intermediate" evidence="13">
    <location>
        <position position="548"/>
    </location>
</feature>
<dbReference type="NCBIfam" id="NF004035">
    <property type="entry name" value="PRK05506.1"/>
    <property type="match status" value="1"/>
</dbReference>
<comment type="pathway">
    <text evidence="13">Sulfur metabolism; hydrogen sulfide biosynthesis; sulfite from sulfate: step 2/3.</text>
</comment>
<dbReference type="SUPFAM" id="SSF50465">
    <property type="entry name" value="EF-Tu/eEF-1alpha/eIF2-gamma C-terminal domain"/>
    <property type="match status" value="1"/>
</dbReference>
<dbReference type="GO" id="GO:0004020">
    <property type="term" value="F:adenylylsulfate kinase activity"/>
    <property type="evidence" value="ECO:0007669"/>
    <property type="project" value="UniProtKB-UniRule"/>
</dbReference>
<dbReference type="PROSITE" id="PS00301">
    <property type="entry name" value="G_TR_1"/>
    <property type="match status" value="1"/>
</dbReference>
<dbReference type="InterPro" id="IPR050100">
    <property type="entry name" value="TRAFAC_GTPase_members"/>
</dbReference>
<dbReference type="PRINTS" id="PR00315">
    <property type="entry name" value="ELONGATNFCT"/>
</dbReference>
<dbReference type="AlphaFoldDB" id="A1AK34"/>
<comment type="similarity">
    <text evidence="3">In the C-terminal section; belongs to the APS kinase family.</text>
</comment>
<dbReference type="Pfam" id="PF01583">
    <property type="entry name" value="APS_kinase"/>
    <property type="match status" value="1"/>
</dbReference>
<evidence type="ECO:0000256" key="10">
    <source>
        <dbReference type="ARBA" id="ARBA00023134"/>
    </source>
</evidence>
<evidence type="ECO:0000256" key="1">
    <source>
        <dbReference type="ARBA" id="ARBA00001823"/>
    </source>
</evidence>
<evidence type="ECO:0000256" key="9">
    <source>
        <dbReference type="ARBA" id="ARBA00022840"/>
    </source>
</evidence>
<evidence type="ECO:0000256" key="13">
    <source>
        <dbReference type="HAMAP-Rule" id="MF_00065"/>
    </source>
</evidence>
<evidence type="ECO:0000256" key="3">
    <source>
        <dbReference type="ARBA" id="ARBA00005438"/>
    </source>
</evidence>
<dbReference type="InterPro" id="IPR054696">
    <property type="entry name" value="GTP-eEF1A_C"/>
</dbReference>
<dbReference type="NCBIfam" id="TIGR02034">
    <property type="entry name" value="CysN"/>
    <property type="match status" value="1"/>
</dbReference>
<keyword evidence="5 13" id="KW-0808">Transferase</keyword>
<sequence>MVAGDGVLRFLVCGSVDDGKSTLIGHLLHLTGNLYDDQLRILREESGRIGTAGGNLDYSLLLDGLMAEREQGITIDVAYRYFATAERKFVVADTPGHESYTRNMATAASQCAAAMILIDARQGLLPQTRRHALICAMMGIRNLLFAVNKMDMASWSEQVFHEVSSCCGRLVTDLEGFVDLPLDCTLVPVAALHGDNLTHPSHHMPWYRGPSILDWLLGVRPEQGSADMPFRMPVQYVIKGSRSGDGWCRDVEQGLLQSGMGTYRAYAGSVLGGTVRRGQRVRVLPAGTQADVSRIRFDRRSLDQAESGMAVSLELGGEHDVARGDWIVAEVGRPELANQFKARIVWMDRQPFFAGRQYIFRGLGGTVAVEATRIRDRIVPESFQRLATDRLDLNDIGEVELCLSRSVPFDPYRDNRETGGFLLIDRISNATVACGMILHTLRRATNVYWQLQEVSRGERARIKGQRPAVIWLTGLSGSGKSTIANCLERRLHAMGRHTILLDGDNVRHGLNRDLGFTEADRIENIRRIGEVAKLMTDAGLIVISAFISPYRAERDMVRRLMPPGEFCEVYLSTSLEVCERRDPKGLYRKARLGQIPNLTGINSPYEAPLAPELSLDSATSSVDECADSIMRYLEERFA</sequence>
<dbReference type="KEGG" id="ppd:Ppro_0064"/>
<feature type="domain" description="Tr-type G" evidence="14">
    <location>
        <begin position="5"/>
        <end position="224"/>
    </location>
</feature>
<proteinExistence type="inferred from homology"/>
<evidence type="ECO:0000313" key="15">
    <source>
        <dbReference type="EMBL" id="ABK97704.1"/>
    </source>
</evidence>
<dbReference type="HOGENOM" id="CLU_007265_5_3_7"/>
<dbReference type="Gene3D" id="2.40.30.10">
    <property type="entry name" value="Translation factors"/>
    <property type="match status" value="2"/>
</dbReference>
<dbReference type="InterPro" id="IPR044139">
    <property type="entry name" value="CysN_NoDQ_III"/>
</dbReference>
<dbReference type="eggNOG" id="COG2895">
    <property type="taxonomic scope" value="Bacteria"/>
</dbReference>
<dbReference type="InterPro" id="IPR009001">
    <property type="entry name" value="Transl_elong_EF1A/Init_IF2_C"/>
</dbReference>
<keyword evidence="16" id="KW-1185">Reference proteome</keyword>
<reference evidence="15 16" key="1">
    <citation type="submission" date="2006-10" db="EMBL/GenBank/DDBJ databases">
        <title>Complete sequence of chromosome of Pelobacter propionicus DSM 2379.</title>
        <authorList>
            <consortium name="US DOE Joint Genome Institute"/>
            <person name="Copeland A."/>
            <person name="Lucas S."/>
            <person name="Lapidus A."/>
            <person name="Barry K."/>
            <person name="Detter J.C."/>
            <person name="Glavina del Rio T."/>
            <person name="Hammon N."/>
            <person name="Israni S."/>
            <person name="Dalin E."/>
            <person name="Tice H."/>
            <person name="Pitluck S."/>
            <person name="Saunders E."/>
            <person name="Brettin T."/>
            <person name="Bruce D."/>
            <person name="Han C."/>
            <person name="Tapia R."/>
            <person name="Schmutz J."/>
            <person name="Larimer F."/>
            <person name="Land M."/>
            <person name="Hauser L."/>
            <person name="Kyrpides N."/>
            <person name="Kim E."/>
            <person name="Lovley D."/>
            <person name="Richardson P."/>
        </authorList>
    </citation>
    <scope>NUCLEOTIDE SEQUENCE [LARGE SCALE GENOMIC DNA]</scope>
    <source>
        <strain evidence="16">DSM 2379 / NBRC 103807 / OttBd1</strain>
    </source>
</reference>
<dbReference type="InterPro" id="IPR059117">
    <property type="entry name" value="APS_kinase_dom"/>
</dbReference>
<dbReference type="GO" id="GO:0005524">
    <property type="term" value="F:ATP binding"/>
    <property type="evidence" value="ECO:0007669"/>
    <property type="project" value="UniProtKB-UniRule"/>
</dbReference>
<dbReference type="PROSITE" id="PS51722">
    <property type="entry name" value="G_TR_2"/>
    <property type="match status" value="1"/>
</dbReference>
<evidence type="ECO:0000256" key="7">
    <source>
        <dbReference type="ARBA" id="ARBA00022741"/>
    </source>
</evidence>
<dbReference type="SUPFAM" id="SSF50447">
    <property type="entry name" value="Translation proteins"/>
    <property type="match status" value="1"/>
</dbReference>
<evidence type="ECO:0000256" key="2">
    <source>
        <dbReference type="ARBA" id="ARBA00002357"/>
    </source>
</evidence>
<dbReference type="InterPro" id="IPR000795">
    <property type="entry name" value="T_Tr_GTP-bd_dom"/>
</dbReference>
<evidence type="ECO:0000256" key="12">
    <source>
        <dbReference type="ARBA" id="ARBA00049370"/>
    </source>
</evidence>
<evidence type="ECO:0000256" key="8">
    <source>
        <dbReference type="ARBA" id="ARBA00022777"/>
    </source>
</evidence>
<comment type="catalytic activity">
    <reaction evidence="12">
        <text>sulfate + ATP + H(+) = adenosine 5'-phosphosulfate + diphosphate</text>
        <dbReference type="Rhea" id="RHEA:18133"/>
        <dbReference type="ChEBI" id="CHEBI:15378"/>
        <dbReference type="ChEBI" id="CHEBI:16189"/>
        <dbReference type="ChEBI" id="CHEBI:30616"/>
        <dbReference type="ChEBI" id="CHEBI:33019"/>
        <dbReference type="ChEBI" id="CHEBI:58243"/>
        <dbReference type="EC" id="2.7.7.4"/>
    </reaction>
</comment>
<dbReference type="SUPFAM" id="SSF52540">
    <property type="entry name" value="P-loop containing nucleoside triphosphate hydrolases"/>
    <property type="match status" value="2"/>
</dbReference>
<dbReference type="EC" id="2.7.1.25" evidence="13"/>
<keyword evidence="13" id="KW-0597">Phosphoprotein</keyword>
<dbReference type="NCBIfam" id="NF003013">
    <property type="entry name" value="PRK03846.1"/>
    <property type="match status" value="1"/>
</dbReference>
<keyword evidence="8 13" id="KW-0418">Kinase</keyword>
<dbReference type="EMBL" id="CP000482">
    <property type="protein sequence ID" value="ABK97704.1"/>
    <property type="molecule type" value="Genomic_DNA"/>
</dbReference>
<name>A1AK34_PELPD</name>
<dbReference type="Pfam" id="PF22594">
    <property type="entry name" value="GTP-eEF1A_C"/>
    <property type="match status" value="1"/>
</dbReference>
<dbReference type="UniPathway" id="UPA00140">
    <property type="reaction ID" value="UER00205"/>
</dbReference>
<dbReference type="eggNOG" id="COG0529">
    <property type="taxonomic scope" value="Bacteria"/>
</dbReference>
<gene>
    <name evidence="13" type="primary">cysC</name>
    <name evidence="15" type="ordered locus">Ppro_0064</name>
</gene>
<keyword evidence="11" id="KW-0511">Multifunctional enzyme</keyword>
<dbReference type="InterPro" id="IPR009000">
    <property type="entry name" value="Transl_B-barrel_sf"/>
</dbReference>
<dbReference type="Proteomes" id="UP000006732">
    <property type="component" value="Chromosome"/>
</dbReference>
<dbReference type="OrthoDB" id="9804504at2"/>
<dbReference type="InterPro" id="IPR031157">
    <property type="entry name" value="G_TR_CS"/>
</dbReference>
<dbReference type="RefSeq" id="WP_011734019.1">
    <property type="nucleotide sequence ID" value="NC_008609.1"/>
</dbReference>
<evidence type="ECO:0000256" key="11">
    <source>
        <dbReference type="ARBA" id="ARBA00023268"/>
    </source>
</evidence>
<comment type="function">
    <text evidence="13">Catalyzes the synthesis of activated sulfate.</text>
</comment>
<dbReference type="FunFam" id="3.40.50.300:FF:000212">
    <property type="entry name" value="Adenylyl-sulfate kinase"/>
    <property type="match status" value="1"/>
</dbReference>
<dbReference type="GO" id="GO:0003924">
    <property type="term" value="F:GTPase activity"/>
    <property type="evidence" value="ECO:0007669"/>
    <property type="project" value="InterPro"/>
</dbReference>
<evidence type="ECO:0000256" key="5">
    <source>
        <dbReference type="ARBA" id="ARBA00022679"/>
    </source>
</evidence>
<evidence type="ECO:0000256" key="6">
    <source>
        <dbReference type="ARBA" id="ARBA00022695"/>
    </source>
</evidence>
<dbReference type="InterPro" id="IPR002891">
    <property type="entry name" value="APS"/>
</dbReference>
<accession>A1AK34</accession>
<dbReference type="CDD" id="cd02027">
    <property type="entry name" value="APSK"/>
    <property type="match status" value="1"/>
</dbReference>
<dbReference type="InterPro" id="IPR011779">
    <property type="entry name" value="SO4_adenylTrfase_lsu"/>
</dbReference>
<protein>
    <recommendedName>
        <fullName evidence="13">Adenylyl-sulfate kinase</fullName>
        <ecNumber evidence="13">2.7.1.25</ecNumber>
    </recommendedName>
    <alternativeName>
        <fullName evidence="13">APS kinase</fullName>
    </alternativeName>
    <alternativeName>
        <fullName evidence="13">ATP adenosine-5'-phosphosulfate 3'-phosphotransferase</fullName>
    </alternativeName>
    <alternativeName>
        <fullName evidence="13">Adenosine-5'-phosphosulfate kinase</fullName>
    </alternativeName>
</protein>
<evidence type="ECO:0000313" key="16">
    <source>
        <dbReference type="Proteomes" id="UP000006732"/>
    </source>
</evidence>
<dbReference type="GO" id="GO:0070814">
    <property type="term" value="P:hydrogen sulfide biosynthetic process"/>
    <property type="evidence" value="ECO:0007669"/>
    <property type="project" value="UniProtKB-UniRule"/>
</dbReference>
<dbReference type="Gene3D" id="3.40.50.300">
    <property type="entry name" value="P-loop containing nucleotide triphosphate hydrolases"/>
    <property type="match status" value="2"/>
</dbReference>
<dbReference type="STRING" id="338966.Ppro_0064"/>